<reference evidence="16 17" key="1">
    <citation type="submission" date="2021-02" db="EMBL/GenBank/DDBJ databases">
        <title>Variation within the Batrachochytrium salamandrivorans European outbreak.</title>
        <authorList>
            <person name="Kelly M."/>
            <person name="Pasmans F."/>
            <person name="Shea T.P."/>
            <person name="Munoz J.F."/>
            <person name="Carranza S."/>
            <person name="Cuomo C.A."/>
            <person name="Martel A."/>
        </authorList>
    </citation>
    <scope>NUCLEOTIDE SEQUENCE [LARGE SCALE GENOMIC DNA]</scope>
    <source>
        <strain evidence="16 17">AMFP18/2</strain>
    </source>
</reference>
<comment type="caution">
    <text evidence="16">The sequence shown here is derived from an EMBL/GenBank/DDBJ whole genome shotgun (WGS) entry which is preliminary data.</text>
</comment>
<keyword evidence="6" id="KW-0808">Transferase</keyword>
<keyword evidence="8" id="KW-0479">Metal-binding</keyword>
<protein>
    <recommendedName>
        <fullName evidence="5">2-(3-amino-3-carboxypropyl)histidine synthase subunit 1</fullName>
        <ecNumber evidence="4">2.5.1.108</ecNumber>
    </recommendedName>
    <alternativeName>
        <fullName evidence="12">Diphthamide biosynthesis protein 1</fullName>
    </alternativeName>
    <alternativeName>
        <fullName evidence="13">Diphtheria toxin resistance protein 1</fullName>
    </alternativeName>
    <alternativeName>
        <fullName evidence="11">S-adenosyl-L-methionine:L-histidine 3-amino-3-carboxypropyltransferase 1</fullName>
    </alternativeName>
</protein>
<evidence type="ECO:0000256" key="9">
    <source>
        <dbReference type="ARBA" id="ARBA00023004"/>
    </source>
</evidence>
<evidence type="ECO:0000313" key="17">
    <source>
        <dbReference type="Proteomes" id="UP001648503"/>
    </source>
</evidence>
<dbReference type="InterPro" id="IPR016435">
    <property type="entry name" value="DPH1/DPH2"/>
</dbReference>
<evidence type="ECO:0000256" key="7">
    <source>
        <dbReference type="ARBA" id="ARBA00022691"/>
    </source>
</evidence>
<evidence type="ECO:0000256" key="11">
    <source>
        <dbReference type="ARBA" id="ARBA00031690"/>
    </source>
</evidence>
<evidence type="ECO:0000256" key="5">
    <source>
        <dbReference type="ARBA" id="ARBA00021915"/>
    </source>
</evidence>
<evidence type="ECO:0000256" key="2">
    <source>
        <dbReference type="ARBA" id="ARBA00005156"/>
    </source>
</evidence>
<organism evidence="16 17">
    <name type="scientific">Batrachochytrium salamandrivorans</name>
    <dbReference type="NCBI Taxonomy" id="1357716"/>
    <lineage>
        <taxon>Eukaryota</taxon>
        <taxon>Fungi</taxon>
        <taxon>Fungi incertae sedis</taxon>
        <taxon>Chytridiomycota</taxon>
        <taxon>Chytridiomycota incertae sedis</taxon>
        <taxon>Chytridiomycetes</taxon>
        <taxon>Rhizophydiales</taxon>
        <taxon>Rhizophydiales incertae sedis</taxon>
        <taxon>Batrachochytrium</taxon>
    </lineage>
</organism>
<evidence type="ECO:0000256" key="14">
    <source>
        <dbReference type="ARBA" id="ARBA00048403"/>
    </source>
</evidence>
<dbReference type="EMBL" id="JAFCIX010000172">
    <property type="protein sequence ID" value="KAH6597032.1"/>
    <property type="molecule type" value="Genomic_DNA"/>
</dbReference>
<dbReference type="Gene3D" id="3.40.50.11860">
    <property type="entry name" value="Diphthamide synthesis DPH1/DPH2 domain 3"/>
    <property type="match status" value="1"/>
</dbReference>
<dbReference type="InterPro" id="IPR042264">
    <property type="entry name" value="DPH1/DPH2_2"/>
</dbReference>
<proteinExistence type="inferred from homology"/>
<dbReference type="Proteomes" id="UP001648503">
    <property type="component" value="Unassembled WGS sequence"/>
</dbReference>
<dbReference type="SFLD" id="SFLDS00032">
    <property type="entry name" value="Radical_SAM_3-amino-3-carboxyp"/>
    <property type="match status" value="1"/>
</dbReference>
<comment type="cofactor">
    <cofactor evidence="1">
        <name>[4Fe-4S] cluster</name>
        <dbReference type="ChEBI" id="CHEBI:49883"/>
    </cofactor>
</comment>
<sequence length="471" mass="52360">MSNNAISCTKSIGTTSISSHTESSPTLPQTDASNAQSKAELARKHFVGKRLHRTNPGVIDGGGNGIEDAALVPSVPENSKYSIKTSIPINILQDTQLNDAIKALPANYNFELHKSIWQIQKHNAKKVALQFPEGLLMFSLVIADILERFAGVETLVMGDVTYGACCIDDYTARAIGCDFMIHYGHSCLIPIDITSIKTLYVFVDIGIDAVHFIATVRKNISAGKRIALVATIQFVASLQAASRELSNEYILFVPQSKPLSPGEILGCTAPKLVDQDIIIYLGDGRFHLESIMIANPSLPAYRYDPYSKVFTREYYEHEEMQNLREYAIEQGRKAKKFGLIVGTLGRQGSLKVRRYIESQLLALNISYVTVLLSEIFPAKLALFNDVDAWIQISCPRLSIDWGYSFPKPLLTPYEAAIVFNKAQHWESNYPMDFYAKDSLGPWTPNHMPPSTKSTIKKVRPSVRRVEKPAVS</sequence>
<dbReference type="InterPro" id="IPR042265">
    <property type="entry name" value="DPH1/DPH2_3"/>
</dbReference>
<comment type="catalytic activity">
    <reaction evidence="14">
        <text>L-histidyl-[translation elongation factor 2] + S-adenosyl-L-methionine = 2-[(3S)-amino-3-carboxypropyl]-L-histidyl-[translation elongation factor 2] + S-methyl-5'-thioadenosine + H(+)</text>
        <dbReference type="Rhea" id="RHEA:36783"/>
        <dbReference type="Rhea" id="RHEA-COMP:9748"/>
        <dbReference type="Rhea" id="RHEA-COMP:9749"/>
        <dbReference type="ChEBI" id="CHEBI:15378"/>
        <dbReference type="ChEBI" id="CHEBI:17509"/>
        <dbReference type="ChEBI" id="CHEBI:29979"/>
        <dbReference type="ChEBI" id="CHEBI:59789"/>
        <dbReference type="ChEBI" id="CHEBI:73995"/>
        <dbReference type="EC" id="2.5.1.108"/>
    </reaction>
</comment>
<evidence type="ECO:0000256" key="15">
    <source>
        <dbReference type="SAM" id="MobiDB-lite"/>
    </source>
</evidence>
<keyword evidence="7" id="KW-0949">S-adenosyl-L-methionine</keyword>
<evidence type="ECO:0000256" key="3">
    <source>
        <dbReference type="ARBA" id="ARBA00010173"/>
    </source>
</evidence>
<evidence type="ECO:0000256" key="1">
    <source>
        <dbReference type="ARBA" id="ARBA00001966"/>
    </source>
</evidence>
<comment type="pathway">
    <text evidence="2">Protein modification; peptidyl-diphthamide biosynthesis.</text>
</comment>
<feature type="region of interest" description="Disordered" evidence="15">
    <location>
        <begin position="445"/>
        <end position="471"/>
    </location>
</feature>
<keyword evidence="9" id="KW-0408">Iron</keyword>
<dbReference type="InterPro" id="IPR042263">
    <property type="entry name" value="DPH1/DPH2_1"/>
</dbReference>
<dbReference type="PANTHER" id="PTHR10762">
    <property type="entry name" value="DIPHTHAMIDE BIOSYNTHESIS PROTEIN"/>
    <property type="match status" value="1"/>
</dbReference>
<evidence type="ECO:0000256" key="6">
    <source>
        <dbReference type="ARBA" id="ARBA00022679"/>
    </source>
</evidence>
<feature type="compositionally biased region" description="Polar residues" evidence="15">
    <location>
        <begin position="14"/>
        <end position="37"/>
    </location>
</feature>
<gene>
    <name evidence="16" type="ORF">BASA50_004790</name>
</gene>
<name>A0ABQ8FER3_9FUNG</name>
<accession>A0ABQ8FER3</accession>
<dbReference type="PANTHER" id="PTHR10762:SF1">
    <property type="entry name" value="2-(3-AMINO-3-CARBOXYPROPYL)HISTIDINE SYNTHASE SUBUNIT 1"/>
    <property type="match status" value="1"/>
</dbReference>
<evidence type="ECO:0000256" key="13">
    <source>
        <dbReference type="ARBA" id="ARBA00032789"/>
    </source>
</evidence>
<evidence type="ECO:0000313" key="16">
    <source>
        <dbReference type="EMBL" id="KAH6597032.1"/>
    </source>
</evidence>
<evidence type="ECO:0000256" key="10">
    <source>
        <dbReference type="ARBA" id="ARBA00023014"/>
    </source>
</evidence>
<evidence type="ECO:0000256" key="8">
    <source>
        <dbReference type="ARBA" id="ARBA00022723"/>
    </source>
</evidence>
<evidence type="ECO:0000256" key="12">
    <source>
        <dbReference type="ARBA" id="ARBA00032574"/>
    </source>
</evidence>
<dbReference type="EC" id="2.5.1.108" evidence="4"/>
<dbReference type="Gene3D" id="3.40.50.11840">
    <property type="entry name" value="Diphthamide synthesis DPH1/DPH2 domain 1"/>
    <property type="match status" value="1"/>
</dbReference>
<dbReference type="Pfam" id="PF01866">
    <property type="entry name" value="Diphthamide_syn"/>
    <property type="match status" value="1"/>
</dbReference>
<comment type="similarity">
    <text evidence="3">Belongs to the DPH1/DPH2 family. DPH1 subfamily.</text>
</comment>
<keyword evidence="17" id="KW-1185">Reference proteome</keyword>
<evidence type="ECO:0000256" key="4">
    <source>
        <dbReference type="ARBA" id="ARBA00012221"/>
    </source>
</evidence>
<dbReference type="Gene3D" id="3.40.50.11850">
    <property type="entry name" value="Diphthamide synthesis DPH1/DPH2 domain 2"/>
    <property type="match status" value="1"/>
</dbReference>
<dbReference type="NCBIfam" id="TIGR00322">
    <property type="entry name" value="diphth2_R"/>
    <property type="match status" value="1"/>
</dbReference>
<keyword evidence="10" id="KW-0411">Iron-sulfur</keyword>
<feature type="region of interest" description="Disordered" evidence="15">
    <location>
        <begin position="14"/>
        <end position="39"/>
    </location>
</feature>